<feature type="chain" id="PRO_5034645390" description="Carboxylic ester hydrolase" evidence="3">
    <location>
        <begin position="28"/>
        <end position="556"/>
    </location>
</feature>
<protein>
    <recommendedName>
        <fullName evidence="3">Carboxylic ester hydrolase</fullName>
        <ecNumber evidence="3">3.1.1.-</ecNumber>
    </recommendedName>
</protein>
<accession>A0A8H8CMF3</accession>
<gene>
    <name evidence="5" type="ORF">JR316_004944</name>
</gene>
<dbReference type="Pfam" id="PF00135">
    <property type="entry name" value="COesterase"/>
    <property type="match status" value="1"/>
</dbReference>
<dbReference type="PROSITE" id="PS00122">
    <property type="entry name" value="CARBOXYLESTERASE_B_1"/>
    <property type="match status" value="1"/>
</dbReference>
<dbReference type="OrthoDB" id="408631at2759"/>
<evidence type="ECO:0000256" key="2">
    <source>
        <dbReference type="ARBA" id="ARBA00022801"/>
    </source>
</evidence>
<keyword evidence="2 3" id="KW-0378">Hydrolase</keyword>
<evidence type="ECO:0000256" key="1">
    <source>
        <dbReference type="ARBA" id="ARBA00005964"/>
    </source>
</evidence>
<sequence length="556" mass="59558">MSTPTPLSKLLAALSCVCWALSTPAAAQTTAPPGTVDVALRTGVFRGVTQVNGPDKFLGIPFAQPPVGNLRFKAPVPITEPSTEIFDASAFGDACPQPANPPGLTLGAAIGEDCLRLNVFRPANISSDAKLPVMVWLHGGAYTINAASNPQYDPSDFIQRSIAIGKPIVFVSSNYRLNTFGFLASADMPPEDLNAGLLDQRIALEFVQDNIAAFGGDPEKVTIWGQSSGAGSVEAHFLFPANRTLFRAGIADSCTGPFKNSPPPSTFDKPGKPFARLLEATGCAAGTGAIACLQAVPFDTLLNISNAMVSATLNHQLWEPSTGPAGNIAFEPASKRINSGDFLHLPFIGGTNVNDGTMFSTTLFGLGLSGQAEDDAFKNFIFNLVIDNATLTNNVVDAFVSMYPANDPANGAPFATGDSLFDRAAAWYTDTMFVAPRRFFFQRAANLQPMFAYLFGEFIQGNNPELGVAHQTELQMIFGADPPVSALESEFSTTFRDFYINFVNDLNPGPAWPRFSPESPKVLQLIRDNITLIPDTFNQHQVDFSNSPLVLAELQR</sequence>
<comment type="caution">
    <text evidence="5">The sequence shown here is derived from an EMBL/GenBank/DDBJ whole genome shotgun (WGS) entry which is preliminary data.</text>
</comment>
<keyword evidence="3" id="KW-0732">Signal</keyword>
<reference evidence="5" key="1">
    <citation type="submission" date="2021-02" db="EMBL/GenBank/DDBJ databases">
        <title>Psilocybe cubensis genome.</title>
        <authorList>
            <person name="Mckernan K.J."/>
            <person name="Crawford S."/>
            <person name="Trippe A."/>
            <person name="Kane L.T."/>
            <person name="Mclaughlin S."/>
        </authorList>
    </citation>
    <scope>NUCLEOTIDE SEQUENCE [LARGE SCALE GENOMIC DNA]</scope>
    <source>
        <strain evidence="5">MGC-MH-2018</strain>
    </source>
</reference>
<dbReference type="GO" id="GO:0016787">
    <property type="term" value="F:hydrolase activity"/>
    <property type="evidence" value="ECO:0007669"/>
    <property type="project" value="UniProtKB-KW"/>
</dbReference>
<dbReference type="SUPFAM" id="SSF53474">
    <property type="entry name" value="alpha/beta-Hydrolases"/>
    <property type="match status" value="1"/>
</dbReference>
<proteinExistence type="inferred from homology"/>
<evidence type="ECO:0000313" key="5">
    <source>
        <dbReference type="EMBL" id="KAG5170555.1"/>
    </source>
</evidence>
<evidence type="ECO:0000256" key="3">
    <source>
        <dbReference type="RuleBase" id="RU361235"/>
    </source>
</evidence>
<dbReference type="EC" id="3.1.1.-" evidence="3"/>
<dbReference type="Gene3D" id="3.40.50.1820">
    <property type="entry name" value="alpha/beta hydrolase"/>
    <property type="match status" value="1"/>
</dbReference>
<evidence type="ECO:0000259" key="4">
    <source>
        <dbReference type="Pfam" id="PF00135"/>
    </source>
</evidence>
<dbReference type="InterPro" id="IPR029058">
    <property type="entry name" value="AB_hydrolase_fold"/>
</dbReference>
<dbReference type="EMBL" id="JAFIQS010000004">
    <property type="protein sequence ID" value="KAG5170555.1"/>
    <property type="molecule type" value="Genomic_DNA"/>
</dbReference>
<dbReference type="InterPro" id="IPR050309">
    <property type="entry name" value="Type-B_Carboxylest/Lipase"/>
</dbReference>
<name>A0A8H8CMF3_PSICU</name>
<dbReference type="InterPro" id="IPR019826">
    <property type="entry name" value="Carboxylesterase_B_AS"/>
</dbReference>
<dbReference type="InterPro" id="IPR002018">
    <property type="entry name" value="CarbesteraseB"/>
</dbReference>
<dbReference type="AlphaFoldDB" id="A0A8H8CMF3"/>
<organism evidence="5">
    <name type="scientific">Psilocybe cubensis</name>
    <name type="common">Psychedelic mushroom</name>
    <name type="synonym">Stropharia cubensis</name>
    <dbReference type="NCBI Taxonomy" id="181762"/>
    <lineage>
        <taxon>Eukaryota</taxon>
        <taxon>Fungi</taxon>
        <taxon>Dikarya</taxon>
        <taxon>Basidiomycota</taxon>
        <taxon>Agaricomycotina</taxon>
        <taxon>Agaricomycetes</taxon>
        <taxon>Agaricomycetidae</taxon>
        <taxon>Agaricales</taxon>
        <taxon>Agaricineae</taxon>
        <taxon>Strophariaceae</taxon>
        <taxon>Psilocybe</taxon>
    </lineage>
</organism>
<comment type="similarity">
    <text evidence="1 3">Belongs to the type-B carboxylesterase/lipase family.</text>
</comment>
<feature type="signal peptide" evidence="3">
    <location>
        <begin position="1"/>
        <end position="27"/>
    </location>
</feature>
<dbReference type="PANTHER" id="PTHR11559">
    <property type="entry name" value="CARBOXYLESTERASE"/>
    <property type="match status" value="1"/>
</dbReference>
<feature type="domain" description="Carboxylesterase type B" evidence="4">
    <location>
        <begin position="38"/>
        <end position="544"/>
    </location>
</feature>